<feature type="transmembrane region" description="Helical" evidence="6">
    <location>
        <begin position="420"/>
        <end position="439"/>
    </location>
</feature>
<dbReference type="AlphaFoldDB" id="A0A2M9XD09"/>
<gene>
    <name evidence="8" type="ORF">CH357_10295</name>
</gene>
<dbReference type="InterPro" id="IPR044770">
    <property type="entry name" value="MFS_spinster-like"/>
</dbReference>
<evidence type="ECO:0000256" key="6">
    <source>
        <dbReference type="SAM" id="Phobius"/>
    </source>
</evidence>
<dbReference type="EMBL" id="NPDN01000005">
    <property type="protein sequence ID" value="PJZ25591.1"/>
    <property type="molecule type" value="Genomic_DNA"/>
</dbReference>
<dbReference type="SUPFAM" id="SSF103473">
    <property type="entry name" value="MFS general substrate transporter"/>
    <property type="match status" value="1"/>
</dbReference>
<feature type="transmembrane region" description="Helical" evidence="6">
    <location>
        <begin position="397"/>
        <end position="414"/>
    </location>
</feature>
<protein>
    <submittedName>
        <fullName evidence="8">MFS transporter</fullName>
    </submittedName>
</protein>
<dbReference type="GO" id="GO:0022857">
    <property type="term" value="F:transmembrane transporter activity"/>
    <property type="evidence" value="ECO:0007669"/>
    <property type="project" value="InterPro"/>
</dbReference>
<feature type="transmembrane region" description="Helical" evidence="6">
    <location>
        <begin position="70"/>
        <end position="89"/>
    </location>
</feature>
<feature type="transmembrane region" description="Helical" evidence="6">
    <location>
        <begin position="355"/>
        <end position="376"/>
    </location>
</feature>
<keyword evidence="3 6" id="KW-0812">Transmembrane</keyword>
<sequence>MSQPTSEKSLLRYFGLGELAAHGGNAILAFWMIMGMAFFLFADQNLIAPNLRNIAGSFGITDQKEIDWKLGGLIPICFFVLGGLVSVYMGYLTQRFPRKPLVIGTVLLGEIPCLLSGFARNYDEFLILRTLTGFGLGGSFPLLFSLVGDYFSDKSRSTAAGYLSLAIGLGVGVGQLVGGTLGTEDPINGWRQSFIYMAAPSFLFMLVYGLFCKEPVRGGSEKELASLNPDSLDVNSEAVRLTWKDIKNIFQSKTNVGIFMQGIPGCVPWGVFFVFLNDYYEFSYGLPKDQASALVIFAALGIFAGTFFGGVIGQKLYDTNKKYLPIFCGSSILLGIIPTLYLLYAKDIAGSPTFIFINILAGIIISVTGPNVRALIINVNPPKSRSSMFALYNLTDNLGNGLGPAMAALILTVLPDRTQAFTIAILFWIPCGLAWFYILKNFKHDEQKMHEELAAEAGRIKRTA</sequence>
<proteinExistence type="predicted"/>
<evidence type="ECO:0000313" key="9">
    <source>
        <dbReference type="Proteomes" id="UP000232196"/>
    </source>
</evidence>
<keyword evidence="2" id="KW-0813">Transport</keyword>
<organism evidence="8 9">
    <name type="scientific">Leptospira hartskeerlii</name>
    <dbReference type="NCBI Taxonomy" id="2023177"/>
    <lineage>
        <taxon>Bacteria</taxon>
        <taxon>Pseudomonadati</taxon>
        <taxon>Spirochaetota</taxon>
        <taxon>Spirochaetia</taxon>
        <taxon>Leptospirales</taxon>
        <taxon>Leptospiraceae</taxon>
        <taxon>Leptospira</taxon>
    </lineage>
</organism>
<feature type="domain" description="Major facilitator superfamily (MFS) profile" evidence="7">
    <location>
        <begin position="29"/>
        <end position="443"/>
    </location>
</feature>
<evidence type="ECO:0000256" key="4">
    <source>
        <dbReference type="ARBA" id="ARBA00022989"/>
    </source>
</evidence>
<feature type="transmembrane region" description="Helical" evidence="6">
    <location>
        <begin position="291"/>
        <end position="311"/>
    </location>
</feature>
<keyword evidence="4 6" id="KW-1133">Transmembrane helix</keyword>
<evidence type="ECO:0000259" key="7">
    <source>
        <dbReference type="PROSITE" id="PS50850"/>
    </source>
</evidence>
<feature type="transmembrane region" description="Helical" evidence="6">
    <location>
        <begin position="20"/>
        <end position="42"/>
    </location>
</feature>
<dbReference type="GO" id="GO:0016020">
    <property type="term" value="C:membrane"/>
    <property type="evidence" value="ECO:0007669"/>
    <property type="project" value="UniProtKB-SubCell"/>
</dbReference>
<dbReference type="InterPro" id="IPR036259">
    <property type="entry name" value="MFS_trans_sf"/>
</dbReference>
<feature type="transmembrane region" description="Helical" evidence="6">
    <location>
        <begin position="193"/>
        <end position="212"/>
    </location>
</feature>
<keyword evidence="5 6" id="KW-0472">Membrane</keyword>
<dbReference type="RefSeq" id="WP_100706960.1">
    <property type="nucleotide sequence ID" value="NZ_NPDL01000008.1"/>
</dbReference>
<comment type="subcellular location">
    <subcellularLocation>
        <location evidence="1">Membrane</location>
        <topology evidence="1">Multi-pass membrane protein</topology>
    </subcellularLocation>
</comment>
<feature type="transmembrane region" description="Helical" evidence="6">
    <location>
        <begin position="323"/>
        <end position="343"/>
    </location>
</feature>
<keyword evidence="9" id="KW-1185">Reference proteome</keyword>
<evidence type="ECO:0000256" key="5">
    <source>
        <dbReference type="ARBA" id="ARBA00023136"/>
    </source>
</evidence>
<dbReference type="Gene3D" id="1.20.1250.20">
    <property type="entry name" value="MFS general substrate transporter like domains"/>
    <property type="match status" value="1"/>
</dbReference>
<dbReference type="PROSITE" id="PS50850">
    <property type="entry name" value="MFS"/>
    <property type="match status" value="1"/>
</dbReference>
<name>A0A2M9XD09_9LEPT</name>
<dbReference type="InterPro" id="IPR020846">
    <property type="entry name" value="MFS_dom"/>
</dbReference>
<evidence type="ECO:0000256" key="3">
    <source>
        <dbReference type="ARBA" id="ARBA00022692"/>
    </source>
</evidence>
<dbReference type="Proteomes" id="UP000232196">
    <property type="component" value="Unassembled WGS sequence"/>
</dbReference>
<evidence type="ECO:0000313" key="8">
    <source>
        <dbReference type="EMBL" id="PJZ25591.1"/>
    </source>
</evidence>
<reference evidence="8 9" key="1">
    <citation type="submission" date="2017-07" db="EMBL/GenBank/DDBJ databases">
        <title>Leptospira spp. isolated from tropical soils.</title>
        <authorList>
            <person name="Thibeaux R."/>
            <person name="Iraola G."/>
            <person name="Ferres I."/>
            <person name="Bierque E."/>
            <person name="Girault D."/>
            <person name="Soupe-Gilbert M.-E."/>
            <person name="Picardeau M."/>
            <person name="Goarant C."/>
        </authorList>
    </citation>
    <scope>NUCLEOTIDE SEQUENCE [LARGE SCALE GENOMIC DNA]</scope>
    <source>
        <strain evidence="8 9">MCA1-C-A1</strain>
    </source>
</reference>
<dbReference type="Pfam" id="PF07690">
    <property type="entry name" value="MFS_1"/>
    <property type="match status" value="1"/>
</dbReference>
<dbReference type="InterPro" id="IPR011701">
    <property type="entry name" value="MFS"/>
</dbReference>
<dbReference type="PANTHER" id="PTHR23505">
    <property type="entry name" value="SPINSTER"/>
    <property type="match status" value="1"/>
</dbReference>
<evidence type="ECO:0000256" key="1">
    <source>
        <dbReference type="ARBA" id="ARBA00004141"/>
    </source>
</evidence>
<accession>A0A2M9XD09</accession>
<feature type="transmembrane region" description="Helical" evidence="6">
    <location>
        <begin position="159"/>
        <end position="181"/>
    </location>
</feature>
<comment type="caution">
    <text evidence="8">The sequence shown here is derived from an EMBL/GenBank/DDBJ whole genome shotgun (WGS) entry which is preliminary data.</text>
</comment>
<dbReference type="OrthoDB" id="9812221at2"/>
<evidence type="ECO:0000256" key="2">
    <source>
        <dbReference type="ARBA" id="ARBA00022448"/>
    </source>
</evidence>
<feature type="transmembrane region" description="Helical" evidence="6">
    <location>
        <begin position="125"/>
        <end position="147"/>
    </location>
</feature>
<dbReference type="PANTHER" id="PTHR23505:SF79">
    <property type="entry name" value="PROTEIN SPINSTER"/>
    <property type="match status" value="1"/>
</dbReference>
<feature type="transmembrane region" description="Helical" evidence="6">
    <location>
        <begin position="256"/>
        <end position="276"/>
    </location>
</feature>